<dbReference type="EMBL" id="KQ460655">
    <property type="protein sequence ID" value="KPJ12935.1"/>
    <property type="molecule type" value="Genomic_DNA"/>
</dbReference>
<dbReference type="Proteomes" id="UP000053240">
    <property type="component" value="Unassembled WGS sequence"/>
</dbReference>
<feature type="compositionally biased region" description="Polar residues" evidence="1">
    <location>
        <begin position="53"/>
        <end position="70"/>
    </location>
</feature>
<dbReference type="InParanoid" id="A0A0N0PCE2"/>
<organism evidence="2 3">
    <name type="scientific">Papilio machaon</name>
    <name type="common">Old World swallowtail butterfly</name>
    <dbReference type="NCBI Taxonomy" id="76193"/>
    <lineage>
        <taxon>Eukaryota</taxon>
        <taxon>Metazoa</taxon>
        <taxon>Ecdysozoa</taxon>
        <taxon>Arthropoda</taxon>
        <taxon>Hexapoda</taxon>
        <taxon>Insecta</taxon>
        <taxon>Pterygota</taxon>
        <taxon>Neoptera</taxon>
        <taxon>Endopterygota</taxon>
        <taxon>Lepidoptera</taxon>
        <taxon>Glossata</taxon>
        <taxon>Ditrysia</taxon>
        <taxon>Papilionoidea</taxon>
        <taxon>Papilionidae</taxon>
        <taxon>Papilioninae</taxon>
        <taxon>Papilio</taxon>
    </lineage>
</organism>
<feature type="compositionally biased region" description="Polar residues" evidence="1">
    <location>
        <begin position="10"/>
        <end position="23"/>
    </location>
</feature>
<evidence type="ECO:0000313" key="3">
    <source>
        <dbReference type="Proteomes" id="UP000053240"/>
    </source>
</evidence>
<name>A0A0N0PCE2_PAPMA</name>
<accession>A0A0N0PCE2</accession>
<proteinExistence type="predicted"/>
<keyword evidence="3" id="KW-1185">Reference proteome</keyword>
<protein>
    <submittedName>
        <fullName evidence="2">Uncharacterized protein</fullName>
    </submittedName>
</protein>
<gene>
    <name evidence="2" type="ORF">RR48_05137</name>
</gene>
<sequence length="70" mass="7621">MPATKDHTSKYSYNRSQSQNGMSMSAKVYHPATNLMPPSPPLSPTGVAPPFDSRSSTWSRQNSQANGKHS</sequence>
<reference evidence="2 3" key="1">
    <citation type="journal article" date="2015" name="Nat. Commun.">
        <title>Outbred genome sequencing and CRISPR/Cas9 gene editing in butterflies.</title>
        <authorList>
            <person name="Li X."/>
            <person name="Fan D."/>
            <person name="Zhang W."/>
            <person name="Liu G."/>
            <person name="Zhang L."/>
            <person name="Zhao L."/>
            <person name="Fang X."/>
            <person name="Chen L."/>
            <person name="Dong Y."/>
            <person name="Chen Y."/>
            <person name="Ding Y."/>
            <person name="Zhao R."/>
            <person name="Feng M."/>
            <person name="Zhu Y."/>
            <person name="Feng Y."/>
            <person name="Jiang X."/>
            <person name="Zhu D."/>
            <person name="Xiang H."/>
            <person name="Feng X."/>
            <person name="Li S."/>
            <person name="Wang J."/>
            <person name="Zhang G."/>
            <person name="Kronforst M.R."/>
            <person name="Wang W."/>
        </authorList>
    </citation>
    <scope>NUCLEOTIDE SEQUENCE [LARGE SCALE GENOMIC DNA]</scope>
    <source>
        <strain evidence="2">Ya'a_city_454_Pm</strain>
        <tissue evidence="2">Whole body</tissue>
    </source>
</reference>
<dbReference type="AlphaFoldDB" id="A0A0N0PCE2"/>
<evidence type="ECO:0000313" key="2">
    <source>
        <dbReference type="EMBL" id="KPJ12935.1"/>
    </source>
</evidence>
<evidence type="ECO:0000256" key="1">
    <source>
        <dbReference type="SAM" id="MobiDB-lite"/>
    </source>
</evidence>
<feature type="region of interest" description="Disordered" evidence="1">
    <location>
        <begin position="1"/>
        <end position="70"/>
    </location>
</feature>